<dbReference type="HOGENOM" id="CLU_2396243_0_0_5"/>
<dbReference type="Proteomes" id="UP000001623">
    <property type="component" value="Chromosome"/>
</dbReference>
<protein>
    <submittedName>
        <fullName evidence="1">Uncharacterized protein</fullName>
    </submittedName>
</protein>
<organism evidence="1 2">
    <name type="scientific">Mesorhizobium opportunistum (strain LMG 24607 / HAMBI 3007 / WSM2075)</name>
    <dbReference type="NCBI Taxonomy" id="536019"/>
    <lineage>
        <taxon>Bacteria</taxon>
        <taxon>Pseudomonadati</taxon>
        <taxon>Pseudomonadota</taxon>
        <taxon>Alphaproteobacteria</taxon>
        <taxon>Hyphomicrobiales</taxon>
        <taxon>Phyllobacteriaceae</taxon>
        <taxon>Mesorhizobium</taxon>
    </lineage>
</organism>
<evidence type="ECO:0000313" key="2">
    <source>
        <dbReference type="Proteomes" id="UP000001623"/>
    </source>
</evidence>
<proteinExistence type="predicted"/>
<reference evidence="1 2" key="1">
    <citation type="submission" date="2010-10" db="EMBL/GenBank/DDBJ databases">
        <title>Complete sequence of Mesorhizobium opportunistum WSM2075.</title>
        <authorList>
            <consortium name="US DOE Joint Genome Institute"/>
            <person name="Lucas S."/>
            <person name="Copeland A."/>
            <person name="Lapidus A."/>
            <person name="Cheng J.-F."/>
            <person name="Bruce D."/>
            <person name="Goodwin L."/>
            <person name="Pitluck S."/>
            <person name="Chertkov O."/>
            <person name="Misra M."/>
            <person name="Detter J.C."/>
            <person name="Han C."/>
            <person name="Tapia R."/>
            <person name="Land M."/>
            <person name="Hauser L."/>
            <person name="Kyrpides N."/>
            <person name="Ovchinnikova G."/>
            <person name="Mavrommatis K.M."/>
            <person name="Tiwari R.P."/>
            <person name="Howieson J.G."/>
            <person name="O'Hara G.W."/>
            <person name="Nandasena K.G."/>
            <person name="Woyke T."/>
        </authorList>
    </citation>
    <scope>NUCLEOTIDE SEQUENCE [LARGE SCALE GENOMIC DNA]</scope>
    <source>
        <strain evidence="2">LMG 24607 / HAMBI 3007 / WSM2075</strain>
    </source>
</reference>
<evidence type="ECO:0000313" key="1">
    <source>
        <dbReference type="EMBL" id="AEH86560.1"/>
    </source>
</evidence>
<name>F7YB90_MESOW</name>
<dbReference type="RefSeq" id="WP_013893284.1">
    <property type="nucleotide sequence ID" value="NC_015675.1"/>
</dbReference>
<dbReference type="KEGG" id="mop:Mesop_2081"/>
<dbReference type="AlphaFoldDB" id="F7YB90"/>
<gene>
    <name evidence="1" type="ordered locus">Mesop_2081</name>
</gene>
<sequence>MSQQSENIASLLRQLRMLEEPAEITCAYAEVIRGAADDIADEFPFDDVETLAMLIEDDIDDNEEAARTARAISLELRRRLAAGVRKWPRLKIM</sequence>
<accession>F7YB90</accession>
<dbReference type="EMBL" id="CP002279">
    <property type="protein sequence ID" value="AEH86560.1"/>
    <property type="molecule type" value="Genomic_DNA"/>
</dbReference>